<dbReference type="InterPro" id="IPR027370">
    <property type="entry name" value="Znf-RING_euk"/>
</dbReference>
<organism evidence="7 8">
    <name type="scientific">Fusarium austroafricanum</name>
    <dbReference type="NCBI Taxonomy" id="2364996"/>
    <lineage>
        <taxon>Eukaryota</taxon>
        <taxon>Fungi</taxon>
        <taxon>Dikarya</taxon>
        <taxon>Ascomycota</taxon>
        <taxon>Pezizomycotina</taxon>
        <taxon>Sordariomycetes</taxon>
        <taxon>Hypocreomycetidae</taxon>
        <taxon>Hypocreales</taxon>
        <taxon>Nectriaceae</taxon>
        <taxon>Fusarium</taxon>
        <taxon>Fusarium concolor species complex</taxon>
    </lineage>
</organism>
<feature type="compositionally biased region" description="Polar residues" evidence="5">
    <location>
        <begin position="277"/>
        <end position="289"/>
    </location>
</feature>
<dbReference type="Gene3D" id="3.30.40.10">
    <property type="entry name" value="Zinc/RING finger domain, C3HC4 (zinc finger)"/>
    <property type="match status" value="1"/>
</dbReference>
<dbReference type="GO" id="GO:0008270">
    <property type="term" value="F:zinc ion binding"/>
    <property type="evidence" value="ECO:0007669"/>
    <property type="project" value="UniProtKB-KW"/>
</dbReference>
<name>A0A8H4P3N5_9HYPO</name>
<dbReference type="InterPro" id="IPR013083">
    <property type="entry name" value="Znf_RING/FYVE/PHD"/>
</dbReference>
<reference evidence="7" key="1">
    <citation type="submission" date="2020-01" db="EMBL/GenBank/DDBJ databases">
        <title>Identification and distribution of gene clusters putatively required for synthesis of sphingolipid metabolism inhibitors in phylogenetically diverse species of the filamentous fungus Fusarium.</title>
        <authorList>
            <person name="Kim H.-S."/>
            <person name="Busman M."/>
            <person name="Brown D.W."/>
            <person name="Divon H."/>
            <person name="Uhlig S."/>
            <person name="Proctor R.H."/>
        </authorList>
    </citation>
    <scope>NUCLEOTIDE SEQUENCE</scope>
    <source>
        <strain evidence="7">NRRL 53441</strain>
    </source>
</reference>
<evidence type="ECO:0000256" key="4">
    <source>
        <dbReference type="PROSITE-ProRule" id="PRU00175"/>
    </source>
</evidence>
<proteinExistence type="predicted"/>
<feature type="region of interest" description="Disordered" evidence="5">
    <location>
        <begin position="268"/>
        <end position="289"/>
    </location>
</feature>
<keyword evidence="2 4" id="KW-0863">Zinc-finger</keyword>
<evidence type="ECO:0000256" key="1">
    <source>
        <dbReference type="ARBA" id="ARBA00022723"/>
    </source>
</evidence>
<keyword evidence="8" id="KW-1185">Reference proteome</keyword>
<dbReference type="PROSITE" id="PS50089">
    <property type="entry name" value="ZF_RING_2"/>
    <property type="match status" value="1"/>
</dbReference>
<keyword evidence="3" id="KW-0862">Zinc</keyword>
<evidence type="ECO:0000256" key="2">
    <source>
        <dbReference type="ARBA" id="ARBA00022771"/>
    </source>
</evidence>
<dbReference type="SUPFAM" id="SSF57850">
    <property type="entry name" value="RING/U-box"/>
    <property type="match status" value="1"/>
</dbReference>
<evidence type="ECO:0000256" key="5">
    <source>
        <dbReference type="SAM" id="MobiDB-lite"/>
    </source>
</evidence>
<accession>A0A8H4P3N5</accession>
<keyword evidence="1" id="KW-0479">Metal-binding</keyword>
<comment type="caution">
    <text evidence="7">The sequence shown here is derived from an EMBL/GenBank/DDBJ whole genome shotgun (WGS) entry which is preliminary data.</text>
</comment>
<dbReference type="SMART" id="SM00184">
    <property type="entry name" value="RING"/>
    <property type="match status" value="1"/>
</dbReference>
<evidence type="ECO:0000313" key="8">
    <source>
        <dbReference type="Proteomes" id="UP000605986"/>
    </source>
</evidence>
<feature type="domain" description="RING-type" evidence="6">
    <location>
        <begin position="41"/>
        <end position="102"/>
    </location>
</feature>
<evidence type="ECO:0000256" key="3">
    <source>
        <dbReference type="ARBA" id="ARBA00022833"/>
    </source>
</evidence>
<dbReference type="Pfam" id="PF13445">
    <property type="entry name" value="zf-RING_UBOX"/>
    <property type="match status" value="1"/>
</dbReference>
<evidence type="ECO:0000313" key="7">
    <source>
        <dbReference type="EMBL" id="KAF4456048.1"/>
    </source>
</evidence>
<dbReference type="Proteomes" id="UP000605986">
    <property type="component" value="Unassembled WGS sequence"/>
</dbReference>
<dbReference type="InterPro" id="IPR001841">
    <property type="entry name" value="Znf_RING"/>
</dbReference>
<dbReference type="EMBL" id="JAADJG010000070">
    <property type="protein sequence ID" value="KAF4456048.1"/>
    <property type="molecule type" value="Genomic_DNA"/>
</dbReference>
<sequence length="289" mass="31603">MSQSPSHSQPQFHGEGYWPTIREAINSGITTSDDGPMRPQCPICLEDLSVTSFPPVSGREATDGEGDPTLAEVLVCGHILCQACRQATEAVHETKRTCPVCRAPTRCSGCGTESKVFPIPKEGEAFTNSVPATVPRGFEQAGPCPMCTANQEFFENVENGKWPPGLDDLEPGFVPLFYHIVRKLEQQDRPVTEASIAEAITTIVYDEYKNMTAKRLASAILGSNAHHGQNPWSLDIMTSDPNTDVEQDLRNELAQSSVTALARQSQPILDTHPEGGQNWTWPQALNFNP</sequence>
<protein>
    <recommendedName>
        <fullName evidence="6">RING-type domain-containing protein</fullName>
    </recommendedName>
</protein>
<evidence type="ECO:0000259" key="6">
    <source>
        <dbReference type="PROSITE" id="PS50089"/>
    </source>
</evidence>
<gene>
    <name evidence="7" type="ORF">F53441_1769</name>
</gene>
<dbReference type="AlphaFoldDB" id="A0A8H4P3N5"/>
<dbReference type="OrthoDB" id="654191at2759"/>